<proteinExistence type="predicted"/>
<sequence>MAEDSSSNDTSLTQQFSHLNITVEDQSNVTNSGVNEVLGELANWQPFNNTQENSNEVRCSFICEKITGLIERPCRRSAILFANLMIVLFSIQSKGGANRRIVVRAANEVIYVNERARLFISRPVHSINHLLEKAVGLYNDCLIHRSRAPESRQQISIARHVISYHFPLCVPLHPCLGLCTHIRAYA</sequence>
<organism evidence="1 2">
    <name type="scientific">Trichogramma kaykai</name>
    <dbReference type="NCBI Taxonomy" id="54128"/>
    <lineage>
        <taxon>Eukaryota</taxon>
        <taxon>Metazoa</taxon>
        <taxon>Ecdysozoa</taxon>
        <taxon>Arthropoda</taxon>
        <taxon>Hexapoda</taxon>
        <taxon>Insecta</taxon>
        <taxon>Pterygota</taxon>
        <taxon>Neoptera</taxon>
        <taxon>Endopterygota</taxon>
        <taxon>Hymenoptera</taxon>
        <taxon>Apocrita</taxon>
        <taxon>Proctotrupomorpha</taxon>
        <taxon>Chalcidoidea</taxon>
        <taxon>Trichogrammatidae</taxon>
        <taxon>Trichogramma</taxon>
    </lineage>
</organism>
<reference evidence="1 2" key="1">
    <citation type="journal article" date="2024" name="bioRxiv">
        <title>A reference genome for Trichogramma kaykai: A tiny desert-dwelling parasitoid wasp with competing sex-ratio distorters.</title>
        <authorList>
            <person name="Culotta J."/>
            <person name="Lindsey A.R."/>
        </authorList>
    </citation>
    <scope>NUCLEOTIDE SEQUENCE [LARGE SCALE GENOMIC DNA]</scope>
    <source>
        <strain evidence="1 2">KSX58</strain>
    </source>
</reference>
<dbReference type="AlphaFoldDB" id="A0ABD2X193"/>
<dbReference type="EMBL" id="JBJJXI010000059">
    <property type="protein sequence ID" value="KAL3398638.1"/>
    <property type="molecule type" value="Genomic_DNA"/>
</dbReference>
<comment type="caution">
    <text evidence="1">The sequence shown here is derived from an EMBL/GenBank/DDBJ whole genome shotgun (WGS) entry which is preliminary data.</text>
</comment>
<name>A0ABD2X193_9HYME</name>
<protein>
    <submittedName>
        <fullName evidence="1">Uncharacterized protein</fullName>
    </submittedName>
</protein>
<keyword evidence="2" id="KW-1185">Reference proteome</keyword>
<evidence type="ECO:0000313" key="1">
    <source>
        <dbReference type="EMBL" id="KAL3398638.1"/>
    </source>
</evidence>
<accession>A0ABD2X193</accession>
<dbReference type="Proteomes" id="UP001627154">
    <property type="component" value="Unassembled WGS sequence"/>
</dbReference>
<gene>
    <name evidence="1" type="ORF">TKK_007773</name>
</gene>
<evidence type="ECO:0000313" key="2">
    <source>
        <dbReference type="Proteomes" id="UP001627154"/>
    </source>
</evidence>